<evidence type="ECO:0000313" key="2">
    <source>
        <dbReference type="EMBL" id="MBU8875402.1"/>
    </source>
</evidence>
<dbReference type="RefSeq" id="WP_216962579.1">
    <property type="nucleotide sequence ID" value="NZ_JAHOPB010000001.1"/>
</dbReference>
<evidence type="ECO:0000256" key="1">
    <source>
        <dbReference type="SAM" id="Phobius"/>
    </source>
</evidence>
<accession>A0ABS6INU3</accession>
<name>A0ABS6INU3_9HYPH</name>
<keyword evidence="1" id="KW-0472">Membrane</keyword>
<gene>
    <name evidence="2" type="ORF">KQ910_16630</name>
</gene>
<reference evidence="2 3" key="1">
    <citation type="submission" date="2021-06" db="EMBL/GenBank/DDBJ databases">
        <authorList>
            <person name="Lee D.H."/>
        </authorList>
    </citation>
    <scope>NUCLEOTIDE SEQUENCE [LARGE SCALE GENOMIC DNA]</scope>
    <source>
        <strain evidence="2 3">MMS21-HV4-11</strain>
    </source>
</reference>
<evidence type="ECO:0000313" key="3">
    <source>
        <dbReference type="Proteomes" id="UP000727907"/>
    </source>
</evidence>
<sequence length="49" mass="5418">MKSKEVPEASTIVTQDQANHSPLAGELMDLYAAMLIVIPIAFLLKSFWV</sequence>
<dbReference type="EMBL" id="JAHOPB010000001">
    <property type="protein sequence ID" value="MBU8875402.1"/>
    <property type="molecule type" value="Genomic_DNA"/>
</dbReference>
<keyword evidence="1" id="KW-1133">Transmembrane helix</keyword>
<keyword evidence="1" id="KW-0812">Transmembrane</keyword>
<protein>
    <submittedName>
        <fullName evidence="2">Uncharacterized protein</fullName>
    </submittedName>
</protein>
<proteinExistence type="predicted"/>
<organism evidence="2 3">
    <name type="scientific">Reyranella humidisoli</name>
    <dbReference type="NCBI Taxonomy" id="2849149"/>
    <lineage>
        <taxon>Bacteria</taxon>
        <taxon>Pseudomonadati</taxon>
        <taxon>Pseudomonadota</taxon>
        <taxon>Alphaproteobacteria</taxon>
        <taxon>Hyphomicrobiales</taxon>
        <taxon>Reyranellaceae</taxon>
        <taxon>Reyranella</taxon>
    </lineage>
</organism>
<comment type="caution">
    <text evidence="2">The sequence shown here is derived from an EMBL/GenBank/DDBJ whole genome shotgun (WGS) entry which is preliminary data.</text>
</comment>
<feature type="transmembrane region" description="Helical" evidence="1">
    <location>
        <begin position="30"/>
        <end position="48"/>
    </location>
</feature>
<keyword evidence="3" id="KW-1185">Reference proteome</keyword>
<dbReference type="Proteomes" id="UP000727907">
    <property type="component" value="Unassembled WGS sequence"/>
</dbReference>